<comment type="caution">
    <text evidence="2">The sequence shown here is derived from an EMBL/GenBank/DDBJ whole genome shotgun (WGS) entry which is preliminary data.</text>
</comment>
<accession>A0A9W9KXP2</accession>
<dbReference type="PANTHER" id="PTHR15992:SF5">
    <property type="entry name" value="HOLLIDAY JUNCTION RECOGNITION PROTEIN"/>
    <property type="match status" value="1"/>
</dbReference>
<dbReference type="GO" id="GO:0005634">
    <property type="term" value="C:nucleus"/>
    <property type="evidence" value="ECO:0007669"/>
    <property type="project" value="InterPro"/>
</dbReference>
<dbReference type="GO" id="GO:0046982">
    <property type="term" value="F:protein heterodimerization activity"/>
    <property type="evidence" value="ECO:0007669"/>
    <property type="project" value="InterPro"/>
</dbReference>
<feature type="compositionally biased region" description="Acidic residues" evidence="1">
    <location>
        <begin position="612"/>
        <end position="628"/>
    </location>
</feature>
<feature type="region of interest" description="Disordered" evidence="1">
    <location>
        <begin position="1"/>
        <end position="35"/>
    </location>
</feature>
<feature type="compositionally biased region" description="Basic and acidic residues" evidence="1">
    <location>
        <begin position="318"/>
        <end position="333"/>
    </location>
</feature>
<dbReference type="Gene3D" id="1.10.20.10">
    <property type="entry name" value="Histone, subunit A"/>
    <property type="match status" value="1"/>
</dbReference>
<dbReference type="PANTHER" id="PTHR15992">
    <property type="entry name" value="HOLLIDAY JUNCTION RECOGNITION PROTEIN"/>
    <property type="match status" value="1"/>
</dbReference>
<organism evidence="2 3">
    <name type="scientific">Penicillium bovifimosum</name>
    <dbReference type="NCBI Taxonomy" id="126998"/>
    <lineage>
        <taxon>Eukaryota</taxon>
        <taxon>Fungi</taxon>
        <taxon>Dikarya</taxon>
        <taxon>Ascomycota</taxon>
        <taxon>Pezizomycotina</taxon>
        <taxon>Eurotiomycetes</taxon>
        <taxon>Eurotiomycetidae</taxon>
        <taxon>Eurotiales</taxon>
        <taxon>Aspergillaceae</taxon>
        <taxon>Penicillium</taxon>
    </lineage>
</organism>
<feature type="region of interest" description="Disordered" evidence="1">
    <location>
        <begin position="86"/>
        <end position="161"/>
    </location>
</feature>
<feature type="compositionally biased region" description="Basic and acidic residues" evidence="1">
    <location>
        <begin position="355"/>
        <end position="405"/>
    </location>
</feature>
<feature type="compositionally biased region" description="Acidic residues" evidence="1">
    <location>
        <begin position="105"/>
        <end position="125"/>
    </location>
</feature>
<feature type="compositionally biased region" description="Acidic residues" evidence="1">
    <location>
        <begin position="288"/>
        <end position="297"/>
    </location>
</feature>
<dbReference type="Pfam" id="PF10384">
    <property type="entry name" value="Scm3"/>
    <property type="match status" value="1"/>
</dbReference>
<dbReference type="InterPro" id="IPR009072">
    <property type="entry name" value="Histone-fold"/>
</dbReference>
<dbReference type="GO" id="GO:0042393">
    <property type="term" value="F:histone binding"/>
    <property type="evidence" value="ECO:0007669"/>
    <property type="project" value="InterPro"/>
</dbReference>
<feature type="compositionally biased region" description="Acidic residues" evidence="1">
    <location>
        <begin position="587"/>
        <end position="601"/>
    </location>
</feature>
<name>A0A9W9KXP2_9EURO</name>
<evidence type="ECO:0000313" key="3">
    <source>
        <dbReference type="Proteomes" id="UP001149079"/>
    </source>
</evidence>
<sequence>MDNSIDHDMERPAKRPCLSNTPSDEGELPPDFDLPAARAQNDSRLKSLFEGIFAKYSHDFTDVGDEIDLATGDIVVDNGHLMGLRAEDDTGEHPRSWLLRGDLAGPEDSDADNDDDGSKGEEEDFFSMTPTPPTGSPDLRQGAGSASREPQANTNGDDPLDFVFTFKASGATGLSPVPKEPYFSRPINPIAITKPASKPRDPLWDVPDLPQSFSTPTTETRKKNVSFTPTVKSPSPPGSGSIWAVAKRGRPRSETKPKAPPKKRQPAAKRKYHSSPVTRDWSFAAVPDGDESDDPLQDYEPSPTPSKMKIVRGKRRVPTKDHDGPSEQREDTPSKNPARAIEAAVQNDNQGVGHGGKDADKQKEDVPRATPRDVPVDTEAHDHGDEDAGKQRDGAPKSTPKKDVPLEPTLQDNSTPKTGPKVLSTQSPDNTPSKRCPMTPDEAKLIVSMMHKQGKKVMDVMPMLPGRGYHSIWYWFYAHWTRRLTNPPPLSAPWTQPELEALSRLSTESGLSWPRIHGEFKGRSRNEVEFELLRAFVAEGFTAGIRQNTEGHVEEQQPPGEEQEVQIKEESDSEVGFGDAISRTSSGEDEIKEESDSEESLDGYSRDSLADTAEDDIKEEWDSEESIEDGNSRASLGNTAEEEIGQLGSWYPG</sequence>
<evidence type="ECO:0000313" key="2">
    <source>
        <dbReference type="EMBL" id="KAJ5124930.1"/>
    </source>
</evidence>
<dbReference type="InterPro" id="IPR009057">
    <property type="entry name" value="Homeodomain-like_sf"/>
</dbReference>
<gene>
    <name evidence="2" type="ORF">N7515_008755</name>
</gene>
<feature type="compositionally biased region" description="Polar residues" evidence="1">
    <location>
        <begin position="410"/>
        <end position="433"/>
    </location>
</feature>
<dbReference type="AlphaFoldDB" id="A0A9W9KXP2"/>
<keyword evidence="3" id="KW-1185">Reference proteome</keyword>
<feature type="compositionally biased region" description="Basic residues" evidence="1">
    <location>
        <begin position="259"/>
        <end position="273"/>
    </location>
</feature>
<dbReference type="OrthoDB" id="2420608at2759"/>
<dbReference type="EMBL" id="JAPQKL010000006">
    <property type="protein sequence ID" value="KAJ5124930.1"/>
    <property type="molecule type" value="Genomic_DNA"/>
</dbReference>
<feature type="compositionally biased region" description="Basic and acidic residues" evidence="1">
    <location>
        <begin position="1"/>
        <end position="13"/>
    </location>
</feature>
<feature type="region of interest" description="Disordered" evidence="1">
    <location>
        <begin position="550"/>
        <end position="653"/>
    </location>
</feature>
<feature type="compositionally biased region" description="Basic and acidic residues" evidence="1">
    <location>
        <begin position="86"/>
        <end position="95"/>
    </location>
</feature>
<protein>
    <submittedName>
        <fullName evidence="2">Centromere protein Scm3 N-terminal</fullName>
    </submittedName>
</protein>
<dbReference type="GeneID" id="81408669"/>
<reference evidence="2" key="2">
    <citation type="journal article" date="2023" name="IMA Fungus">
        <title>Comparative genomic study of the Penicillium genus elucidates a diverse pangenome and 15 lateral gene transfer events.</title>
        <authorList>
            <person name="Petersen C."/>
            <person name="Sorensen T."/>
            <person name="Nielsen M.R."/>
            <person name="Sondergaard T.E."/>
            <person name="Sorensen J.L."/>
            <person name="Fitzpatrick D.A."/>
            <person name="Frisvad J.C."/>
            <person name="Nielsen K.L."/>
        </authorList>
    </citation>
    <scope>NUCLEOTIDE SEQUENCE</scope>
    <source>
        <strain evidence="2">IBT 22155</strain>
    </source>
</reference>
<feature type="region of interest" description="Disordered" evidence="1">
    <location>
        <begin position="191"/>
        <end position="439"/>
    </location>
</feature>
<dbReference type="RefSeq" id="XP_056519329.1">
    <property type="nucleotide sequence ID" value="XM_056669499.1"/>
</dbReference>
<dbReference type="SUPFAM" id="SSF46689">
    <property type="entry name" value="Homeodomain-like"/>
    <property type="match status" value="1"/>
</dbReference>
<dbReference type="Proteomes" id="UP001149079">
    <property type="component" value="Unassembled WGS sequence"/>
</dbReference>
<dbReference type="InterPro" id="IPR018465">
    <property type="entry name" value="Scm3/HJURP"/>
</dbReference>
<reference evidence="2" key="1">
    <citation type="submission" date="2022-11" db="EMBL/GenBank/DDBJ databases">
        <authorList>
            <person name="Petersen C."/>
        </authorList>
    </citation>
    <scope>NUCLEOTIDE SEQUENCE</scope>
    <source>
        <strain evidence="2">IBT 22155</strain>
    </source>
</reference>
<evidence type="ECO:0000256" key="1">
    <source>
        <dbReference type="SAM" id="MobiDB-lite"/>
    </source>
</evidence>
<proteinExistence type="predicted"/>